<gene>
    <name evidence="5" type="ORF">GCM10025868_33120</name>
</gene>
<sequence length="94" mass="10071">MLKVTYKVEATRVEQRTDFDKLVVDVETKMSIAPRDAMASAGKTLTELFGLAREAQRRGRGHRHGPLADGCRAGGRPGAADRGASSSRSGRTTA</sequence>
<evidence type="ECO:0000256" key="1">
    <source>
        <dbReference type="ARBA" id="ARBA00022478"/>
    </source>
</evidence>
<dbReference type="EMBL" id="BSUZ01000001">
    <property type="protein sequence ID" value="GMA88062.1"/>
    <property type="molecule type" value="Genomic_DNA"/>
</dbReference>
<dbReference type="Gene3D" id="3.30.1360.10">
    <property type="entry name" value="RNA polymerase, RBP11-like subunit"/>
    <property type="match status" value="1"/>
</dbReference>
<keyword evidence="1" id="KW-0240">DNA-directed RNA polymerase</keyword>
<protein>
    <recommendedName>
        <fullName evidence="4">DNA-directed RNA polymerase RpoA/D/Rpb3-type domain-containing protein</fullName>
    </recommendedName>
</protein>
<feature type="region of interest" description="Disordered" evidence="3">
    <location>
        <begin position="54"/>
        <end position="94"/>
    </location>
</feature>
<keyword evidence="6" id="KW-1185">Reference proteome</keyword>
<feature type="domain" description="DNA-directed RNA polymerase RpoA/D/Rpb3-type" evidence="4">
    <location>
        <begin position="12"/>
        <end position="48"/>
    </location>
</feature>
<evidence type="ECO:0000313" key="5">
    <source>
        <dbReference type="EMBL" id="GMA88062.1"/>
    </source>
</evidence>
<dbReference type="Proteomes" id="UP001157017">
    <property type="component" value="Unassembled WGS sequence"/>
</dbReference>
<name>A0ABQ6JIJ3_9ACTN</name>
<evidence type="ECO:0000313" key="6">
    <source>
        <dbReference type="Proteomes" id="UP001157017"/>
    </source>
</evidence>
<dbReference type="SUPFAM" id="SSF55257">
    <property type="entry name" value="RBP11-like subunits of RNA polymerase"/>
    <property type="match status" value="1"/>
</dbReference>
<feature type="compositionally biased region" description="Low complexity" evidence="3">
    <location>
        <begin position="78"/>
        <end position="94"/>
    </location>
</feature>
<dbReference type="InterPro" id="IPR036603">
    <property type="entry name" value="RBP11-like"/>
</dbReference>
<keyword evidence="2" id="KW-0804">Transcription</keyword>
<evidence type="ECO:0000256" key="3">
    <source>
        <dbReference type="SAM" id="MobiDB-lite"/>
    </source>
</evidence>
<accession>A0ABQ6JIJ3</accession>
<organism evidence="5 6">
    <name type="scientific">Angustibacter aerolatus</name>
    <dbReference type="NCBI Taxonomy" id="1162965"/>
    <lineage>
        <taxon>Bacteria</taxon>
        <taxon>Bacillati</taxon>
        <taxon>Actinomycetota</taxon>
        <taxon>Actinomycetes</taxon>
        <taxon>Kineosporiales</taxon>
        <taxon>Kineosporiaceae</taxon>
    </lineage>
</organism>
<proteinExistence type="predicted"/>
<reference evidence="6" key="1">
    <citation type="journal article" date="2019" name="Int. J. Syst. Evol. Microbiol.">
        <title>The Global Catalogue of Microorganisms (GCM) 10K type strain sequencing project: providing services to taxonomists for standard genome sequencing and annotation.</title>
        <authorList>
            <consortium name="The Broad Institute Genomics Platform"/>
            <consortium name="The Broad Institute Genome Sequencing Center for Infectious Disease"/>
            <person name="Wu L."/>
            <person name="Ma J."/>
        </authorList>
    </citation>
    <scope>NUCLEOTIDE SEQUENCE [LARGE SCALE GENOMIC DNA]</scope>
    <source>
        <strain evidence="6">NBRC 108730</strain>
    </source>
</reference>
<evidence type="ECO:0000256" key="2">
    <source>
        <dbReference type="ARBA" id="ARBA00023163"/>
    </source>
</evidence>
<dbReference type="Pfam" id="PF01193">
    <property type="entry name" value="RNA_pol_L"/>
    <property type="match status" value="1"/>
</dbReference>
<dbReference type="InterPro" id="IPR011263">
    <property type="entry name" value="DNA-dir_RNA_pol_RpoA/D/Rpb3"/>
</dbReference>
<evidence type="ECO:0000259" key="4">
    <source>
        <dbReference type="Pfam" id="PF01193"/>
    </source>
</evidence>
<comment type="caution">
    <text evidence="5">The sequence shown here is derived from an EMBL/GenBank/DDBJ whole genome shotgun (WGS) entry which is preliminary data.</text>
</comment>